<keyword evidence="2 5" id="KW-0378">Hydrolase</keyword>
<dbReference type="Proteomes" id="UP000295515">
    <property type="component" value="Unassembled WGS sequence"/>
</dbReference>
<gene>
    <name evidence="5" type="ORF">EDD60_102169</name>
</gene>
<evidence type="ECO:0000313" key="5">
    <source>
        <dbReference type="EMBL" id="TCW02204.1"/>
    </source>
</evidence>
<dbReference type="EMBL" id="SMCQ01000002">
    <property type="protein sequence ID" value="TCW02204.1"/>
    <property type="molecule type" value="Genomic_DNA"/>
</dbReference>
<dbReference type="InterPro" id="IPR052193">
    <property type="entry name" value="Peptidase_C59"/>
</dbReference>
<dbReference type="InterPro" id="IPR029132">
    <property type="entry name" value="CBAH/NAAA_C"/>
</dbReference>
<comment type="caution">
    <text evidence="5">The sequence shown here is derived from an EMBL/GenBank/DDBJ whole genome shotgun (WGS) entry which is preliminary data.</text>
</comment>
<feature type="transmembrane region" description="Helical" evidence="3">
    <location>
        <begin position="7"/>
        <end position="27"/>
    </location>
</feature>
<dbReference type="GO" id="GO:0016787">
    <property type="term" value="F:hydrolase activity"/>
    <property type="evidence" value="ECO:0007669"/>
    <property type="project" value="UniProtKB-KW"/>
</dbReference>
<dbReference type="PANTHER" id="PTHR35527:SF2">
    <property type="entry name" value="HYDROLASE"/>
    <property type="match status" value="1"/>
</dbReference>
<evidence type="ECO:0000313" key="6">
    <source>
        <dbReference type="Proteomes" id="UP000295515"/>
    </source>
</evidence>
<evidence type="ECO:0000256" key="3">
    <source>
        <dbReference type="SAM" id="Phobius"/>
    </source>
</evidence>
<accession>A0A4R3Z8B6</accession>
<dbReference type="Pfam" id="PF02275">
    <property type="entry name" value="CBAH"/>
    <property type="match status" value="1"/>
</dbReference>
<dbReference type="GeneID" id="98914406"/>
<dbReference type="PANTHER" id="PTHR35527">
    <property type="entry name" value="CHOLOYLGLYCINE HYDROLASE"/>
    <property type="match status" value="1"/>
</dbReference>
<dbReference type="AlphaFoldDB" id="A0A4R3Z8B6"/>
<dbReference type="InterPro" id="IPR029055">
    <property type="entry name" value="Ntn_hydrolases_N"/>
</dbReference>
<evidence type="ECO:0000259" key="4">
    <source>
        <dbReference type="Pfam" id="PF02275"/>
    </source>
</evidence>
<organism evidence="5 6">
    <name type="scientific">Longibaculum muris</name>
    <dbReference type="NCBI Taxonomy" id="1796628"/>
    <lineage>
        <taxon>Bacteria</taxon>
        <taxon>Bacillati</taxon>
        <taxon>Bacillota</taxon>
        <taxon>Erysipelotrichia</taxon>
        <taxon>Erysipelotrichales</taxon>
        <taxon>Coprobacillaceae</taxon>
        <taxon>Longibaculum</taxon>
    </lineage>
</organism>
<keyword evidence="3" id="KW-1133">Transmembrane helix</keyword>
<name>A0A4R3Z8B6_9FIRM</name>
<dbReference type="Gene3D" id="3.60.60.10">
    <property type="entry name" value="Penicillin V Acylase, Chain A"/>
    <property type="match status" value="1"/>
</dbReference>
<reference evidence="5 6" key="1">
    <citation type="submission" date="2019-03" db="EMBL/GenBank/DDBJ databases">
        <title>Genomic Encyclopedia of Type Strains, Phase IV (KMG-IV): sequencing the most valuable type-strain genomes for metagenomic binning, comparative biology and taxonomic classification.</title>
        <authorList>
            <person name="Goeker M."/>
        </authorList>
    </citation>
    <scope>NUCLEOTIDE SEQUENCE [LARGE SCALE GENOMIC DNA]</scope>
    <source>
        <strain evidence="5 6">DSM 29487</strain>
    </source>
</reference>
<evidence type="ECO:0000256" key="2">
    <source>
        <dbReference type="ARBA" id="ARBA00022801"/>
    </source>
</evidence>
<keyword evidence="6" id="KW-1185">Reference proteome</keyword>
<dbReference type="SUPFAM" id="SSF56235">
    <property type="entry name" value="N-terminal nucleophile aminohydrolases (Ntn hydrolases)"/>
    <property type="match status" value="1"/>
</dbReference>
<comment type="similarity">
    <text evidence="1">Belongs to the peptidase C59 family.</text>
</comment>
<keyword evidence="3" id="KW-0472">Membrane</keyword>
<evidence type="ECO:0000256" key="1">
    <source>
        <dbReference type="ARBA" id="ARBA00006625"/>
    </source>
</evidence>
<keyword evidence="3" id="KW-0812">Transmembrane</keyword>
<sequence>MSKQNKLFIIILLIIMMIGVLIFHHFYGQGNRNDIVADSRKEGNDNLTVIEPTVKMTELENGLSIVRYDDDYGFYQFLSQGGASSDQELVSFLSDQILLGKVSLATNQNIFGCSTLSVKGKDGYLFGRNFDWQECDAMIVLSHSPGVYASLSTVNMDFISTGTSFDINTLPPQLQSTISLYVPLDGMNEKGLCVSVNMIQDSDSIEQNTSKPDLTTTSAVRLLLNQAANVDEAIALLEQYDLHASMNMMVHFALSDSTGKSKVVEYIDNEMVVTNTPVVTNFYLSEGEKFGIGTSQSHVRYQILMDAIQNSSIQSMNDVKNVLDSVSKDNFGEFESTEWSIVFNQSNGEVRYYHRENYQQGYVFYIN</sequence>
<feature type="domain" description="Choloylglycine hydrolase/NAAA C-terminal" evidence="4">
    <location>
        <begin position="113"/>
        <end position="280"/>
    </location>
</feature>
<protein>
    <submittedName>
        <fullName evidence="5">Linear amide C-N hydrolase (Choloylglycine hydrolase family)</fullName>
    </submittedName>
</protein>
<dbReference type="RefSeq" id="WP_066446479.1">
    <property type="nucleotide sequence ID" value="NZ_JANKBF010000003.1"/>
</dbReference>
<proteinExistence type="inferred from homology"/>